<organism evidence="2 3">
    <name type="scientific">Trichoderma asperellum (strain ATCC 204424 / CBS 433.97 / NBRC 101777)</name>
    <dbReference type="NCBI Taxonomy" id="1042311"/>
    <lineage>
        <taxon>Eukaryota</taxon>
        <taxon>Fungi</taxon>
        <taxon>Dikarya</taxon>
        <taxon>Ascomycota</taxon>
        <taxon>Pezizomycotina</taxon>
        <taxon>Sordariomycetes</taxon>
        <taxon>Hypocreomycetidae</taxon>
        <taxon>Hypocreales</taxon>
        <taxon>Hypocreaceae</taxon>
        <taxon>Trichoderma</taxon>
    </lineage>
</organism>
<keyword evidence="3" id="KW-1185">Reference proteome</keyword>
<dbReference type="Proteomes" id="UP000240493">
    <property type="component" value="Unassembled WGS sequence"/>
</dbReference>
<evidence type="ECO:0000313" key="2">
    <source>
        <dbReference type="EMBL" id="PTB36011.1"/>
    </source>
</evidence>
<feature type="compositionally biased region" description="Basic and acidic residues" evidence="1">
    <location>
        <begin position="68"/>
        <end position="81"/>
    </location>
</feature>
<feature type="region of interest" description="Disordered" evidence="1">
    <location>
        <begin position="52"/>
        <end position="102"/>
    </location>
</feature>
<evidence type="ECO:0000256" key="1">
    <source>
        <dbReference type="SAM" id="MobiDB-lite"/>
    </source>
</evidence>
<accession>A0A2T3YTV7</accession>
<sequence length="163" mass="17799">MLPSFKGRVSKRDSGKASGCKGEEEEEMKAPAIGKRAFLFVFVRQAEGRDGSVLLLDPSQGAQRRYHSGGERHGKDAERPASRGARKRSGSSRASVQLEGGDARRQTRCLLEVGQIAVESVGWPGTSEVRTAGQVAQQLEGRPMRLSAMRGERCRVYKRIALS</sequence>
<name>A0A2T3YTV7_TRIA4</name>
<gene>
    <name evidence="2" type="ORF">M441DRAFT_290431</name>
</gene>
<feature type="region of interest" description="Disordered" evidence="1">
    <location>
        <begin position="1"/>
        <end position="28"/>
    </location>
</feature>
<proteinExistence type="predicted"/>
<reference evidence="2 3" key="1">
    <citation type="submission" date="2016-07" db="EMBL/GenBank/DDBJ databases">
        <title>Multiple horizontal gene transfer events from other fungi enriched the ability of initially mycotrophic Trichoderma (Ascomycota) to feed on dead plant biomass.</title>
        <authorList>
            <consortium name="DOE Joint Genome Institute"/>
            <person name="Aerts A."/>
            <person name="Atanasova L."/>
            <person name="Chenthamara K."/>
            <person name="Zhang J."/>
            <person name="Grujic M."/>
            <person name="Henrissat B."/>
            <person name="Kuo A."/>
            <person name="Salamov A."/>
            <person name="Lipzen A."/>
            <person name="Labutti K."/>
            <person name="Barry K."/>
            <person name="Miao Y."/>
            <person name="Rahimi M.J."/>
            <person name="Shen Q."/>
            <person name="Grigoriev I.V."/>
            <person name="Kubicek C.P."/>
            <person name="Druzhinina I.S."/>
        </authorList>
    </citation>
    <scope>NUCLEOTIDE SEQUENCE [LARGE SCALE GENOMIC DNA]</scope>
    <source>
        <strain evidence="2 3">CBS 433.97</strain>
    </source>
</reference>
<dbReference type="AlphaFoldDB" id="A0A2T3YTV7"/>
<evidence type="ECO:0000313" key="3">
    <source>
        <dbReference type="Proteomes" id="UP000240493"/>
    </source>
</evidence>
<dbReference type="EMBL" id="KZ679272">
    <property type="protein sequence ID" value="PTB36011.1"/>
    <property type="molecule type" value="Genomic_DNA"/>
</dbReference>
<protein>
    <submittedName>
        <fullName evidence="2">Uncharacterized protein</fullName>
    </submittedName>
</protein>